<comment type="cofactor">
    <cofactor evidence="10">
        <name>[4Fe-4S] cluster</name>
        <dbReference type="ChEBI" id="CHEBI:49883"/>
    </cofactor>
    <text evidence="10">Binds 1 [4Fe-4S] cluster per subunit. The cluster is coordinated with 3 cysteines and an exchangeable S-adenosyl-L-methionine.</text>
</comment>
<reference evidence="12 13" key="1">
    <citation type="journal article" date="2021" name="Int. J. Syst. Evol. Microbiol.">
        <title>Salipiger mangrovisoli sp. nov., isolated from mangrove soil and the proposal for the reclassification of Paraphaeobacter pallidus as Salipiger pallidus comb. nov.</title>
        <authorList>
            <person name="Du J."/>
            <person name="Liu Y."/>
            <person name="Pei T."/>
            <person name="Deng M.R."/>
            <person name="Zhu H."/>
        </authorList>
    </citation>
    <scope>NUCLEOTIDE SEQUENCE [LARGE SCALE GENOMIC DNA]</scope>
    <source>
        <strain evidence="12 13">6D45A</strain>
    </source>
</reference>
<comment type="function">
    <text evidence="1 10">Catalyzes the synthesis of the hydroxymethylpyrimidine phosphate (HMP-P) moiety of thiamine from aminoimidazole ribotide (AIR) in a radical S-adenosyl-L-methionine (SAM)-dependent reaction.</text>
</comment>
<feature type="binding site" evidence="10">
    <location>
        <position position="406"/>
    </location>
    <ligand>
        <name>substrate</name>
    </ligand>
</feature>
<comment type="subunit">
    <text evidence="10">Homodimer.</text>
</comment>
<dbReference type="HAMAP" id="MF_00089">
    <property type="entry name" value="ThiC"/>
    <property type="match status" value="1"/>
</dbReference>
<protein>
    <recommendedName>
        <fullName evidence="10">Phosphomethylpyrimidine synthase</fullName>
        <ecNumber evidence="10">4.1.99.17</ecNumber>
    </recommendedName>
    <alternativeName>
        <fullName evidence="10">Hydroxymethylpyrimidine phosphate synthase</fullName>
        <shortName evidence="10">HMP-P synthase</shortName>
        <shortName evidence="10">HMP-phosphate synthase</shortName>
        <shortName evidence="10">HMPP synthase</shortName>
    </alternativeName>
    <alternativeName>
        <fullName evidence="10">Thiamine biosynthesis protein ThiC</fullName>
    </alternativeName>
</protein>
<accession>A0ABR9WVH7</accession>
<feature type="binding site" evidence="10">
    <location>
        <position position="562"/>
    </location>
    <ligand>
        <name>[4Fe-4S] cluster</name>
        <dbReference type="ChEBI" id="CHEBI:49883"/>
        <note>4Fe-4S-S-AdoMet</note>
    </ligand>
</feature>
<evidence type="ECO:0000256" key="4">
    <source>
        <dbReference type="ARBA" id="ARBA00022723"/>
    </source>
</evidence>
<evidence type="ECO:0000256" key="7">
    <source>
        <dbReference type="ARBA" id="ARBA00023004"/>
    </source>
</evidence>
<dbReference type="InterPro" id="IPR025747">
    <property type="entry name" value="ThiC-associated_dom"/>
</dbReference>
<evidence type="ECO:0000313" key="13">
    <source>
        <dbReference type="Proteomes" id="UP000607796"/>
    </source>
</evidence>
<keyword evidence="9 10" id="KW-0456">Lyase</keyword>
<keyword evidence="13" id="KW-1185">Reference proteome</keyword>
<organism evidence="12 13">
    <name type="scientific">Salipiger mangrovisoli</name>
    <dbReference type="NCBI Taxonomy" id="2865933"/>
    <lineage>
        <taxon>Bacteria</taxon>
        <taxon>Pseudomonadati</taxon>
        <taxon>Pseudomonadota</taxon>
        <taxon>Alphaproteobacteria</taxon>
        <taxon>Rhodobacterales</taxon>
        <taxon>Roseobacteraceae</taxon>
        <taxon>Salipiger</taxon>
    </lineage>
</organism>
<evidence type="ECO:0000256" key="8">
    <source>
        <dbReference type="ARBA" id="ARBA00023014"/>
    </source>
</evidence>
<feature type="domain" description="ThiC-associated" evidence="11">
    <location>
        <begin position="12"/>
        <end position="84"/>
    </location>
</feature>
<feature type="binding site" evidence="10">
    <location>
        <position position="433"/>
    </location>
    <ligand>
        <name>substrate</name>
    </ligand>
</feature>
<dbReference type="RefSeq" id="WP_194132644.1">
    <property type="nucleotide sequence ID" value="NZ_JADFFK010000001.1"/>
</dbReference>
<comment type="catalytic activity">
    <reaction evidence="10">
        <text>5-amino-1-(5-phospho-beta-D-ribosyl)imidazole + S-adenosyl-L-methionine = 4-amino-2-methyl-5-(phosphooxymethyl)pyrimidine + CO + 5'-deoxyadenosine + formate + L-methionine + 3 H(+)</text>
        <dbReference type="Rhea" id="RHEA:24840"/>
        <dbReference type="ChEBI" id="CHEBI:15378"/>
        <dbReference type="ChEBI" id="CHEBI:15740"/>
        <dbReference type="ChEBI" id="CHEBI:17245"/>
        <dbReference type="ChEBI" id="CHEBI:17319"/>
        <dbReference type="ChEBI" id="CHEBI:57844"/>
        <dbReference type="ChEBI" id="CHEBI:58354"/>
        <dbReference type="ChEBI" id="CHEBI:59789"/>
        <dbReference type="ChEBI" id="CHEBI:137981"/>
        <dbReference type="EC" id="4.1.99.17"/>
    </reaction>
</comment>
<evidence type="ECO:0000256" key="2">
    <source>
        <dbReference type="ARBA" id="ARBA00022485"/>
    </source>
</evidence>
<dbReference type="EMBL" id="JADFFK010000001">
    <property type="protein sequence ID" value="MBE9635294.1"/>
    <property type="molecule type" value="Genomic_DNA"/>
</dbReference>
<keyword evidence="5 10" id="KW-0862">Zinc</keyword>
<dbReference type="Proteomes" id="UP000607796">
    <property type="component" value="Unassembled WGS sequence"/>
</dbReference>
<comment type="pathway">
    <text evidence="10">Cofactor biosynthesis; thiamine diphosphate biosynthesis.</text>
</comment>
<evidence type="ECO:0000259" key="11">
    <source>
        <dbReference type="Pfam" id="PF13667"/>
    </source>
</evidence>
<dbReference type="PANTHER" id="PTHR30557:SF1">
    <property type="entry name" value="PHOSPHOMETHYLPYRIMIDINE SYNTHASE, CHLOROPLASTIC"/>
    <property type="match status" value="1"/>
</dbReference>
<comment type="similarity">
    <text evidence="10">Belongs to the ThiC family.</text>
</comment>
<name>A0ABR9WVH7_9RHOB</name>
<dbReference type="SFLD" id="SFLDG01114">
    <property type="entry name" value="phosphomethylpyrimidine_syntha"/>
    <property type="match status" value="1"/>
</dbReference>
<dbReference type="GO" id="GO:0070284">
    <property type="term" value="F:phosphomethylpyrimidine synthase activity"/>
    <property type="evidence" value="ECO:0007669"/>
    <property type="project" value="UniProtKB-EC"/>
</dbReference>
<dbReference type="Pfam" id="PF01964">
    <property type="entry name" value="ThiC_Rad_SAM"/>
    <property type="match status" value="1"/>
</dbReference>
<feature type="binding site" evidence="10">
    <location>
        <begin position="326"/>
        <end position="328"/>
    </location>
    <ligand>
        <name>substrate</name>
    </ligand>
</feature>
<sequence>MKDLTPTVTCGPMPASRRVWHTGELHPQIRVPMREIDLHPSAGEPPVTVYDSSGPYTDPAAEIAIDQGLPRLREGWIDARADTESYDGRHVKPEDNGFAEGARAVPEFPVRHAPRRGRDGKPVTQLAYARAGIITPEMEFVAIRENLGRKAAKAKLARDGQDWGASIPDHVTPEFVRDEITRGRAIIPANINHAELEPMIIGRNFLVKINANIGNSAVTSSMAEEVEKMVWATRWGADTVMDLSTGRNIHNIRDWILRNSPVPIGTVPLYQALEKVGGIAEDLTWEVFRDTLIEQAEQGVDYFTIHAGVRLHMIPMTVNRVTGIVSRGGSIMAKWCLHHHRESFLYEHFEEICEIARAYDVSFSLGDGLRPGCIADANDEAQFAELETLGALTQVAWKHDCQVMIEGPGHVAMHKIKANMDKQLETCGEAPFYTLGPLTTDIAPGYDHITSGIGAAMIGWFGTAMLCYVTPKEHLGLPDRDDVKVGVITYKIAAHAADLAKGHPAAQIRDDALSRARFEFRWEDQFNLALDPDTARSMHDETLPKEAHKVAHFCSMCGPKFCSMRISHDIRAEAQKEGMARMAEKFREGGALYLPKREEGA</sequence>
<evidence type="ECO:0000256" key="5">
    <source>
        <dbReference type="ARBA" id="ARBA00022833"/>
    </source>
</evidence>
<dbReference type="SFLD" id="SFLDF00407">
    <property type="entry name" value="phosphomethylpyrimidine_syntha"/>
    <property type="match status" value="1"/>
</dbReference>
<dbReference type="NCBIfam" id="NF006763">
    <property type="entry name" value="PRK09284.1"/>
    <property type="match status" value="1"/>
</dbReference>
<evidence type="ECO:0000256" key="9">
    <source>
        <dbReference type="ARBA" id="ARBA00023239"/>
    </source>
</evidence>
<feature type="binding site" evidence="10">
    <location>
        <position position="306"/>
    </location>
    <ligand>
        <name>substrate</name>
    </ligand>
</feature>
<dbReference type="SFLD" id="SFLDS00113">
    <property type="entry name" value="Radical_SAM_Phosphomethylpyrim"/>
    <property type="match status" value="1"/>
</dbReference>
<feature type="binding site" evidence="10">
    <location>
        <position position="554"/>
    </location>
    <ligand>
        <name>[4Fe-4S] cluster</name>
        <dbReference type="ChEBI" id="CHEBI:49883"/>
        <note>4Fe-4S-S-AdoMet</note>
    </ligand>
</feature>
<keyword evidence="2 10" id="KW-0004">4Fe-4S</keyword>
<feature type="binding site" evidence="10">
    <location>
        <position position="557"/>
    </location>
    <ligand>
        <name>[4Fe-4S] cluster</name>
        <dbReference type="ChEBI" id="CHEBI:49883"/>
        <note>4Fe-4S-S-AdoMet</note>
    </ligand>
</feature>
<evidence type="ECO:0000256" key="1">
    <source>
        <dbReference type="ARBA" id="ARBA00003175"/>
    </source>
</evidence>
<proteinExistence type="inferred from homology"/>
<keyword evidence="7 10" id="KW-0408">Iron</keyword>
<dbReference type="InterPro" id="IPR038521">
    <property type="entry name" value="ThiC/Bza_core_dom"/>
</dbReference>
<keyword evidence="3 10" id="KW-0949">S-adenosyl-L-methionine</keyword>
<keyword evidence="6 10" id="KW-0784">Thiamine biosynthesis</keyword>
<keyword evidence="8 10" id="KW-0411">Iron-sulfur</keyword>
<feature type="binding site" evidence="10">
    <location>
        <position position="212"/>
    </location>
    <ligand>
        <name>substrate</name>
    </ligand>
</feature>
<dbReference type="NCBIfam" id="TIGR00190">
    <property type="entry name" value="thiC"/>
    <property type="match status" value="1"/>
</dbReference>
<evidence type="ECO:0000256" key="3">
    <source>
        <dbReference type="ARBA" id="ARBA00022691"/>
    </source>
</evidence>
<evidence type="ECO:0000256" key="6">
    <source>
        <dbReference type="ARBA" id="ARBA00022977"/>
    </source>
</evidence>
<dbReference type="EC" id="4.1.99.17" evidence="10"/>
<dbReference type="Gene3D" id="3.20.20.540">
    <property type="entry name" value="Radical SAM ThiC family, central domain"/>
    <property type="match status" value="1"/>
</dbReference>
<keyword evidence="4 10" id="KW-0479">Metal-binding</keyword>
<dbReference type="InterPro" id="IPR037509">
    <property type="entry name" value="ThiC"/>
</dbReference>
<dbReference type="Pfam" id="PF13667">
    <property type="entry name" value="ThiC-associated"/>
    <property type="match status" value="1"/>
</dbReference>
<feature type="binding site" evidence="10">
    <location>
        <position position="241"/>
    </location>
    <ligand>
        <name>substrate</name>
    </ligand>
</feature>
<dbReference type="NCBIfam" id="NF009895">
    <property type="entry name" value="PRK13352.1"/>
    <property type="match status" value="1"/>
</dbReference>
<feature type="binding site" evidence="10">
    <location>
        <position position="270"/>
    </location>
    <ligand>
        <name>substrate</name>
    </ligand>
</feature>
<evidence type="ECO:0000256" key="10">
    <source>
        <dbReference type="HAMAP-Rule" id="MF_00089"/>
    </source>
</evidence>
<feature type="binding site" evidence="10">
    <location>
        <begin position="367"/>
        <end position="370"/>
    </location>
    <ligand>
        <name>substrate</name>
    </ligand>
</feature>
<dbReference type="Gene3D" id="6.10.250.620">
    <property type="match status" value="1"/>
</dbReference>
<gene>
    <name evidence="10 12" type="primary">thiC</name>
    <name evidence="12" type="ORF">IQ782_00430</name>
</gene>
<evidence type="ECO:0000313" key="12">
    <source>
        <dbReference type="EMBL" id="MBE9635294.1"/>
    </source>
</evidence>
<feature type="binding site" evidence="10">
    <location>
        <position position="474"/>
    </location>
    <ligand>
        <name>Zn(2+)</name>
        <dbReference type="ChEBI" id="CHEBI:29105"/>
    </ligand>
</feature>
<dbReference type="InterPro" id="IPR002817">
    <property type="entry name" value="ThiC/BzaA/B"/>
</dbReference>
<feature type="binding site" evidence="10">
    <location>
        <position position="410"/>
    </location>
    <ligand>
        <name>Zn(2+)</name>
        <dbReference type="ChEBI" id="CHEBI:29105"/>
    </ligand>
</feature>
<comment type="caution">
    <text evidence="12">The sequence shown here is derived from an EMBL/GenBank/DDBJ whole genome shotgun (WGS) entry which is preliminary data.</text>
</comment>
<dbReference type="PANTHER" id="PTHR30557">
    <property type="entry name" value="THIAMINE BIOSYNTHESIS PROTEIN THIC"/>
    <property type="match status" value="1"/>
</dbReference>